<dbReference type="PRINTS" id="PR01590">
    <property type="entry name" value="HTHFIS"/>
</dbReference>
<dbReference type="RefSeq" id="WP_161810750.1">
    <property type="nucleotide sequence ID" value="NZ_BLJN01000001.1"/>
</dbReference>
<dbReference type="AlphaFoldDB" id="A0A829Y7D1"/>
<name>A0A829Y7D1_9GAMM</name>
<evidence type="ECO:0000256" key="1">
    <source>
        <dbReference type="SAM" id="MobiDB-lite"/>
    </source>
</evidence>
<feature type="region of interest" description="Disordered" evidence="1">
    <location>
        <begin position="1"/>
        <end position="35"/>
    </location>
</feature>
<keyword evidence="4" id="KW-1185">Reference proteome</keyword>
<evidence type="ECO:0000259" key="2">
    <source>
        <dbReference type="Pfam" id="PF02954"/>
    </source>
</evidence>
<accession>A0A829Y7D1</accession>
<evidence type="ECO:0000313" key="4">
    <source>
        <dbReference type="Proteomes" id="UP000445000"/>
    </source>
</evidence>
<evidence type="ECO:0000313" key="3">
    <source>
        <dbReference type="EMBL" id="GFE78911.1"/>
    </source>
</evidence>
<dbReference type="Gene3D" id="1.10.10.60">
    <property type="entry name" value="Homeodomain-like"/>
    <property type="match status" value="1"/>
</dbReference>
<proteinExistence type="predicted"/>
<reference evidence="4" key="1">
    <citation type="submission" date="2020-01" db="EMBL/GenBank/DDBJ databases">
        <title>'Steroidobacter agaridevorans' sp. nov., agar-degrading bacteria isolated from rhizosphere soils.</title>
        <authorList>
            <person name="Ikenaga M."/>
            <person name="Kataoka M."/>
            <person name="Murouchi A."/>
            <person name="Katsuragi S."/>
            <person name="Sakai M."/>
        </authorList>
    </citation>
    <scope>NUCLEOTIDE SEQUENCE [LARGE SCALE GENOMIC DNA]</scope>
    <source>
        <strain evidence="4">YU21-B</strain>
    </source>
</reference>
<dbReference type="InterPro" id="IPR009057">
    <property type="entry name" value="Homeodomain-like_sf"/>
</dbReference>
<protein>
    <recommendedName>
        <fullName evidence="2">DNA binding HTH domain-containing protein</fullName>
    </recommendedName>
</protein>
<feature type="domain" description="DNA binding HTH" evidence="2">
    <location>
        <begin position="50"/>
        <end position="90"/>
    </location>
</feature>
<dbReference type="EMBL" id="BLJN01000001">
    <property type="protein sequence ID" value="GFE78911.1"/>
    <property type="molecule type" value="Genomic_DNA"/>
</dbReference>
<dbReference type="SUPFAM" id="SSF46689">
    <property type="entry name" value="Homeodomain-like"/>
    <property type="match status" value="1"/>
</dbReference>
<sequence>MENHVERATHNDHRAYSDDGQDSGEESTVGGERNLAPAPVALRIPVGTNLADVERWMIFATLQKCGGNKTRAAALLGVSLKTLYNRLNAYRAQGLAMDYGLNDGETVAITTLQGGDLREAMTEVPQRC</sequence>
<feature type="compositionally biased region" description="Basic and acidic residues" evidence="1">
    <location>
        <begin position="1"/>
        <end position="17"/>
    </location>
</feature>
<gene>
    <name evidence="3" type="ORF">GCM10011487_09110</name>
</gene>
<dbReference type="GO" id="GO:0043565">
    <property type="term" value="F:sequence-specific DNA binding"/>
    <property type="evidence" value="ECO:0007669"/>
    <property type="project" value="InterPro"/>
</dbReference>
<dbReference type="InterPro" id="IPR002197">
    <property type="entry name" value="HTH_Fis"/>
</dbReference>
<comment type="caution">
    <text evidence="3">The sequence shown here is derived from an EMBL/GenBank/DDBJ whole genome shotgun (WGS) entry which is preliminary data.</text>
</comment>
<dbReference type="Pfam" id="PF02954">
    <property type="entry name" value="HTH_8"/>
    <property type="match status" value="1"/>
</dbReference>
<organism evidence="3 4">
    <name type="scientific">Steroidobacter agaridevorans</name>
    <dbReference type="NCBI Taxonomy" id="2695856"/>
    <lineage>
        <taxon>Bacteria</taxon>
        <taxon>Pseudomonadati</taxon>
        <taxon>Pseudomonadota</taxon>
        <taxon>Gammaproteobacteria</taxon>
        <taxon>Steroidobacterales</taxon>
        <taxon>Steroidobacteraceae</taxon>
        <taxon>Steroidobacter</taxon>
    </lineage>
</organism>
<dbReference type="Proteomes" id="UP000445000">
    <property type="component" value="Unassembled WGS sequence"/>
</dbReference>